<evidence type="ECO:0000313" key="2">
    <source>
        <dbReference type="Proteomes" id="UP000176355"/>
    </source>
</evidence>
<name>A0A1G2P6B7_9BACT</name>
<accession>A0A1G2P6B7</accession>
<dbReference type="EMBL" id="MHSL01000032">
    <property type="protein sequence ID" value="OHA43101.1"/>
    <property type="molecule type" value="Genomic_DNA"/>
</dbReference>
<evidence type="ECO:0000313" key="1">
    <source>
        <dbReference type="EMBL" id="OHA43101.1"/>
    </source>
</evidence>
<proteinExistence type="predicted"/>
<evidence type="ECO:0008006" key="3">
    <source>
        <dbReference type="Google" id="ProtNLM"/>
    </source>
</evidence>
<dbReference type="STRING" id="1802333.A3G03_02300"/>
<protein>
    <recommendedName>
        <fullName evidence="3">Nucleotidyl transferase AbiEii/AbiGii toxin family protein</fullName>
    </recommendedName>
</protein>
<reference evidence="1 2" key="1">
    <citation type="journal article" date="2016" name="Nat. Commun.">
        <title>Thousands of microbial genomes shed light on interconnected biogeochemical processes in an aquifer system.</title>
        <authorList>
            <person name="Anantharaman K."/>
            <person name="Brown C.T."/>
            <person name="Hug L.A."/>
            <person name="Sharon I."/>
            <person name="Castelle C.J."/>
            <person name="Probst A.J."/>
            <person name="Thomas B.C."/>
            <person name="Singh A."/>
            <person name="Wilkins M.J."/>
            <person name="Karaoz U."/>
            <person name="Brodie E.L."/>
            <person name="Williams K.H."/>
            <person name="Hubbard S.S."/>
            <person name="Banfield J.F."/>
        </authorList>
    </citation>
    <scope>NUCLEOTIDE SEQUENCE [LARGE SCALE GENOMIC DNA]</scope>
</reference>
<dbReference type="AlphaFoldDB" id="A0A1G2P6B7"/>
<dbReference type="Pfam" id="PF08843">
    <property type="entry name" value="AbiEii"/>
    <property type="match status" value="2"/>
</dbReference>
<dbReference type="InterPro" id="IPR014942">
    <property type="entry name" value="AbiEii"/>
</dbReference>
<comment type="caution">
    <text evidence="1">The sequence shown here is derived from an EMBL/GenBank/DDBJ whole genome shotgun (WGS) entry which is preliminary data.</text>
</comment>
<gene>
    <name evidence="1" type="ORF">A3G03_02300</name>
</gene>
<dbReference type="Proteomes" id="UP000176355">
    <property type="component" value="Unassembled WGS sequence"/>
</dbReference>
<sequence length="225" mass="26095">MDSSADGIKLYFDILPRETKEALDFLSAQEWLAKTDWYLAGGTALALRVGHRRSVDLDFFTKLSRFDNVDLLDKISSSGNLKIELNRDNTIFAELLGAKISFIAYPFFVPKQDFMKYAAVKILLPIDIAVMKVVAISQRGRKRDFFDLYWCAKNLESLEETIKRLPAQYPAVAHDYHHILKSMMYFEDAEVDPEPLIFFKTNWKEVKNFFKKEIPVIVKKLIDLK</sequence>
<organism evidence="1 2">
    <name type="scientific">Candidatus Taylorbacteria bacterium RIFCSPLOWO2_12_FULL_44_15c</name>
    <dbReference type="NCBI Taxonomy" id="1802333"/>
    <lineage>
        <taxon>Bacteria</taxon>
        <taxon>Candidatus Tayloriibacteriota</taxon>
    </lineage>
</organism>